<feature type="compositionally biased region" description="Polar residues" evidence="1">
    <location>
        <begin position="65"/>
        <end position="86"/>
    </location>
</feature>
<protein>
    <submittedName>
        <fullName evidence="2">Uncharacterized protein</fullName>
    </submittedName>
</protein>
<reference evidence="2" key="1">
    <citation type="journal article" date="2020" name="PLoS ONE">
        <title>Isolation and characterization of Streptomyces bacteriophages and Streptomyces strains encoding biosynthetic arsenals: Streptomyces strains and phages for antibiotic discovery.</title>
        <authorList>
            <person name="Montano E.T."/>
            <person name="Nideffer J.F."/>
            <person name="Brumage L."/>
            <person name="Erb M."/>
            <person name="Derman A.I."/>
            <person name="Davis J.P."/>
            <person name="Estrada E."/>
            <person name="Fu S."/>
            <person name="Le D."/>
            <person name="Vuppala A."/>
            <person name="Tran C."/>
            <person name="Luterstein E."/>
            <person name="Lakkaraju S."/>
            <person name="Panchagnula S."/>
            <person name="Ren C."/>
            <person name="Doan J."/>
            <person name="Tran S."/>
            <person name="Soriano J."/>
            <person name="Fujita Y."/>
            <person name="Gutala P."/>
            <person name="Fujii Q."/>
            <person name="Lee M."/>
            <person name="Bui A."/>
            <person name="Villarreal C."/>
            <person name="Shing S.R."/>
            <person name="Kim S."/>
            <person name="Freeman D."/>
            <person name="Racha V."/>
            <person name="Ho A."/>
            <person name="Kumar P."/>
            <person name="Falah K."/>
            <person name="Dawson T."/>
            <person name="Enustun E."/>
            <person name="Prichard A."/>
            <person name="Gomez A."/>
            <person name="Khanna K."/>
            <person name="Trigg S."/>
            <person name="Fernandez L."/>
            <person name="Pogliano K."/>
            <person name="Pogliano J."/>
        </authorList>
    </citation>
    <scope>NUCLEOTIDE SEQUENCE</scope>
    <source>
        <strain evidence="2">QF2</strain>
    </source>
</reference>
<dbReference type="EMBL" id="JACWUS010000005">
    <property type="protein sequence ID" value="MBD2829926.1"/>
    <property type="molecule type" value="Genomic_DNA"/>
</dbReference>
<proteinExistence type="predicted"/>
<sequence>MQGGSTADPHHLTSSEDSTMAKNKIRGGIGNLNGKVSGRIVSGSDSTEPLNLGGGTQHNEPVFEGNNSGVTITDADGTTRTYGSGK</sequence>
<gene>
    <name evidence="2" type="ORF">ID875_21420</name>
</gene>
<feature type="region of interest" description="Disordered" evidence="1">
    <location>
        <begin position="1"/>
        <end position="86"/>
    </location>
</feature>
<evidence type="ECO:0000256" key="1">
    <source>
        <dbReference type="SAM" id="MobiDB-lite"/>
    </source>
</evidence>
<dbReference type="AlphaFoldDB" id="A0A927BNM7"/>
<organism evidence="2">
    <name type="scientific">Streptomyces globisporus</name>
    <dbReference type="NCBI Taxonomy" id="1908"/>
    <lineage>
        <taxon>Bacteria</taxon>
        <taxon>Bacillati</taxon>
        <taxon>Actinomycetota</taxon>
        <taxon>Actinomycetes</taxon>
        <taxon>Kitasatosporales</taxon>
        <taxon>Streptomycetaceae</taxon>
        <taxon>Streptomyces</taxon>
    </lineage>
</organism>
<evidence type="ECO:0000313" key="2">
    <source>
        <dbReference type="EMBL" id="MBD2829926.1"/>
    </source>
</evidence>
<comment type="caution">
    <text evidence="2">The sequence shown here is derived from an EMBL/GenBank/DDBJ whole genome shotgun (WGS) entry which is preliminary data.</text>
</comment>
<accession>A0A927BNM7</accession>
<name>A0A927BNM7_STRGL</name>